<dbReference type="AlphaFoldDB" id="A0A2P0ZGE7"/>
<sequence>MVIENHQLLENTDSPTRIASPGCKVSAIAGQTASTLNNTDNNEITVFLNMITTQ</sequence>
<dbReference type="EMBL" id="MG373770">
    <property type="protein sequence ID" value="AVH79533.1"/>
    <property type="molecule type" value="Genomic_DNA"/>
</dbReference>
<protein>
    <submittedName>
        <fullName evidence="1">Uncharacterized protein</fullName>
    </submittedName>
</protein>
<proteinExistence type="predicted"/>
<evidence type="ECO:0000313" key="1">
    <source>
        <dbReference type="EMBL" id="AVH79533.1"/>
    </source>
</evidence>
<name>A0A2P0ZGE7_9SYNC</name>
<organism evidence="1">
    <name type="scientific">Synechocystis sp. PCC 9413</name>
    <dbReference type="NCBI Taxonomy" id="77760"/>
    <lineage>
        <taxon>Bacteria</taxon>
        <taxon>Bacillati</taxon>
        <taxon>Cyanobacteriota</taxon>
        <taxon>Cyanophyceae</taxon>
        <taxon>Synechococcales</taxon>
        <taxon>Merismopediaceae</taxon>
        <taxon>Synechocystis</taxon>
    </lineage>
</organism>
<reference evidence="1" key="1">
    <citation type="journal article" date="2018" name="Science">
        <title>Natural noncanonical protein splicing yields products with diverse ?-amino acid residues.</title>
        <authorList>
            <person name="Morinaka B.I."/>
            <person name="Lakis E."/>
            <person name="Verest M."/>
            <person name="Helf M.J."/>
            <person name="Scalvenzi T."/>
            <person name="Vagstad A.L."/>
            <person name="Sims J."/>
            <person name="Sunagawa S."/>
            <person name="Gugger M."/>
            <person name="Piel J."/>
        </authorList>
    </citation>
    <scope>NUCLEOTIDE SEQUENCE</scope>
    <source>
        <strain evidence="1">PCC 9413</strain>
    </source>
</reference>
<accession>A0A2P0ZGE7</accession>